<keyword evidence="1" id="KW-0472">Membrane</keyword>
<accession>A0ABT5HJC3</accession>
<feature type="transmembrane region" description="Helical" evidence="1">
    <location>
        <begin position="34"/>
        <end position="51"/>
    </location>
</feature>
<evidence type="ECO:0000313" key="2">
    <source>
        <dbReference type="EMBL" id="MDC7676342.1"/>
    </source>
</evidence>
<evidence type="ECO:0000313" key="3">
    <source>
        <dbReference type="Proteomes" id="UP001218579"/>
    </source>
</evidence>
<organism evidence="2 3">
    <name type="scientific">Asticcacaulis machinosus</name>
    <dbReference type="NCBI Taxonomy" id="2984211"/>
    <lineage>
        <taxon>Bacteria</taxon>
        <taxon>Pseudomonadati</taxon>
        <taxon>Pseudomonadota</taxon>
        <taxon>Alphaproteobacteria</taxon>
        <taxon>Caulobacterales</taxon>
        <taxon>Caulobacteraceae</taxon>
        <taxon>Asticcacaulis</taxon>
    </lineage>
</organism>
<reference evidence="2 3" key="1">
    <citation type="submission" date="2023-01" db="EMBL/GenBank/DDBJ databases">
        <title>Novel species of the genus Asticcacaulis isolated from rivers.</title>
        <authorList>
            <person name="Lu H."/>
        </authorList>
    </citation>
    <scope>NUCLEOTIDE SEQUENCE [LARGE SCALE GENOMIC DNA]</scope>
    <source>
        <strain evidence="2 3">LKC15W</strain>
    </source>
</reference>
<comment type="caution">
    <text evidence="2">The sequence shown here is derived from an EMBL/GenBank/DDBJ whole genome shotgun (WGS) entry which is preliminary data.</text>
</comment>
<keyword evidence="1" id="KW-0812">Transmembrane</keyword>
<gene>
    <name evidence="2" type="ORF">PQU98_09395</name>
</gene>
<dbReference type="RefSeq" id="WP_272744684.1">
    <property type="nucleotide sequence ID" value="NZ_JAQQKV010000002.1"/>
</dbReference>
<evidence type="ECO:0000256" key="1">
    <source>
        <dbReference type="SAM" id="Phobius"/>
    </source>
</evidence>
<dbReference type="Proteomes" id="UP001218579">
    <property type="component" value="Unassembled WGS sequence"/>
</dbReference>
<feature type="transmembrane region" description="Helical" evidence="1">
    <location>
        <begin position="7"/>
        <end position="28"/>
    </location>
</feature>
<sequence>MDSSHKYRWLLVFGVAVSAVMLICAVYIKSFPILPFILLNWFILLAFGHSFRRASGEARKCLGLSMLCFLAVFTASGLAALMLNPRLI</sequence>
<name>A0ABT5HJC3_9CAUL</name>
<feature type="transmembrane region" description="Helical" evidence="1">
    <location>
        <begin position="63"/>
        <end position="83"/>
    </location>
</feature>
<keyword evidence="1" id="KW-1133">Transmembrane helix</keyword>
<protein>
    <submittedName>
        <fullName evidence="2">Uncharacterized protein</fullName>
    </submittedName>
</protein>
<proteinExistence type="predicted"/>
<dbReference type="EMBL" id="JAQQKV010000002">
    <property type="protein sequence ID" value="MDC7676342.1"/>
    <property type="molecule type" value="Genomic_DNA"/>
</dbReference>
<keyword evidence="3" id="KW-1185">Reference proteome</keyword>